<evidence type="ECO:0000313" key="2">
    <source>
        <dbReference type="EMBL" id="ABG22027.1"/>
    </source>
</evidence>
<dbReference type="AlphaFoldDB" id="H2KWM1"/>
<proteinExistence type="predicted"/>
<feature type="region of interest" description="Disordered" evidence="1">
    <location>
        <begin position="1"/>
        <end position="67"/>
    </location>
</feature>
<organism evidence="2">
    <name type="scientific">Oryza sativa subsp. japonica</name>
    <name type="common">Rice</name>
    <dbReference type="NCBI Taxonomy" id="39947"/>
    <lineage>
        <taxon>Eukaryota</taxon>
        <taxon>Viridiplantae</taxon>
        <taxon>Streptophyta</taxon>
        <taxon>Embryophyta</taxon>
        <taxon>Tracheophyta</taxon>
        <taxon>Spermatophyta</taxon>
        <taxon>Magnoliopsida</taxon>
        <taxon>Liliopsida</taxon>
        <taxon>Poales</taxon>
        <taxon>Poaceae</taxon>
        <taxon>BOP clade</taxon>
        <taxon>Oryzoideae</taxon>
        <taxon>Oryzeae</taxon>
        <taxon>Oryzinae</taxon>
        <taxon>Oryza</taxon>
        <taxon>Oryza sativa</taxon>
    </lineage>
</organism>
<dbReference type="EMBL" id="DP000011">
    <property type="protein sequence ID" value="ABG22027.1"/>
    <property type="molecule type" value="Genomic_DNA"/>
</dbReference>
<gene>
    <name evidence="2" type="ordered locus">LOC_Os12g32434</name>
</gene>
<accession>H2KWM1</accession>
<reference evidence="2" key="3">
    <citation type="submission" date="2006-01" db="EMBL/GenBank/DDBJ databases">
        <authorList>
            <person name="Buell R."/>
        </authorList>
    </citation>
    <scope>NUCLEOTIDE SEQUENCE</scope>
</reference>
<reference evidence="2" key="2">
    <citation type="submission" date="2005-04" db="EMBL/GenBank/DDBJ databases">
        <authorList>
            <person name="Buell C.R."/>
            <person name="Wing R.A."/>
            <person name="McCombie W.A."/>
            <person name="Ouyang S."/>
        </authorList>
    </citation>
    <scope>NUCLEOTIDE SEQUENCE</scope>
</reference>
<sequence length="67" mass="7551">MAQRRLPPPADGFISCRKQRQQQPEMEKKAAAAAEEQEGDEACLRRVEPWRPGSRGVAGLHHQDRST</sequence>
<protein>
    <submittedName>
        <fullName evidence="2">Uncharacterized protein</fullName>
    </submittedName>
</protein>
<evidence type="ECO:0000256" key="1">
    <source>
        <dbReference type="SAM" id="MobiDB-lite"/>
    </source>
</evidence>
<name>H2KWM1_ORYSJ</name>
<feature type="compositionally biased region" description="Pro residues" evidence="1">
    <location>
        <begin position="1"/>
        <end position="10"/>
    </location>
</feature>
<reference evidence="2" key="1">
    <citation type="journal article" date="2005" name="BMC Biol.">
        <title>The sequence of rice chromosomes 11 and 12, rich in disease resistance genes and recent gene duplications.</title>
        <authorList>
            <consortium name="The rice chromosomes 11 and 12 sequencing consortia"/>
        </authorList>
    </citation>
    <scope>NUCLEOTIDE SEQUENCE [LARGE SCALE GENOMIC DNA]</scope>
</reference>